<accession>A0A369CI30</accession>
<sequence length="182" mass="20387">MRDKPQILGSRIVARSRLFQVEELDLRFANGTEVSYERLRGAGRGSVLVVPMLDADNLLLVREYAAGVHRYELGFPKGLVEPGESPLEAANREMMEEVGYGSRALEYLTSFTVAPGYLEFSTDVVLARELYEQRCPGDEPETIEVVPWRLSQAAELLMREDFTEARSIAALLLVKEKLNHGG</sequence>
<dbReference type="NCBIfam" id="NF008736">
    <property type="entry name" value="PRK11762.1"/>
    <property type="match status" value="1"/>
</dbReference>
<dbReference type="Proteomes" id="UP000252707">
    <property type="component" value="Unassembled WGS sequence"/>
</dbReference>
<dbReference type="OrthoDB" id="9806150at2"/>
<proteinExistence type="predicted"/>
<reference evidence="4 5" key="1">
    <citation type="submission" date="2018-07" db="EMBL/GenBank/DDBJ databases">
        <title>Genomic Encyclopedia of Type Strains, Phase IV (KMG-IV): sequencing the most valuable type-strain genomes for metagenomic binning, comparative biology and taxonomic classification.</title>
        <authorList>
            <person name="Goeker M."/>
        </authorList>
    </citation>
    <scope>NUCLEOTIDE SEQUENCE [LARGE SCALE GENOMIC DNA]</scope>
    <source>
        <strain evidence="4 5">DSM 26407</strain>
    </source>
</reference>
<evidence type="ECO:0000313" key="5">
    <source>
        <dbReference type="Proteomes" id="UP000252707"/>
    </source>
</evidence>
<dbReference type="PANTHER" id="PTHR11839:SF12">
    <property type="entry name" value="ADP COMPOUNDS HYDROLASE NUDE"/>
    <property type="match status" value="1"/>
</dbReference>
<dbReference type="FunFam" id="3.90.79.10:FF:000006">
    <property type="entry name" value="ADP compounds hydrolase NudE"/>
    <property type="match status" value="1"/>
</dbReference>
<dbReference type="AlphaFoldDB" id="A0A369CI30"/>
<dbReference type="InterPro" id="IPR015797">
    <property type="entry name" value="NUDIX_hydrolase-like_dom_sf"/>
</dbReference>
<dbReference type="InterPro" id="IPR000086">
    <property type="entry name" value="NUDIX_hydrolase_dom"/>
</dbReference>
<keyword evidence="5" id="KW-1185">Reference proteome</keyword>
<name>A0A369CI30_9GAMM</name>
<gene>
    <name evidence="4" type="ORF">DFQ59_101654</name>
</gene>
<evidence type="ECO:0000259" key="3">
    <source>
        <dbReference type="PROSITE" id="PS51462"/>
    </source>
</evidence>
<dbReference type="GO" id="GO:0019693">
    <property type="term" value="P:ribose phosphate metabolic process"/>
    <property type="evidence" value="ECO:0007669"/>
    <property type="project" value="TreeGrafter"/>
</dbReference>
<dbReference type="Pfam" id="PF00293">
    <property type="entry name" value="NUDIX"/>
    <property type="match status" value="1"/>
</dbReference>
<keyword evidence="2" id="KW-0378">Hydrolase</keyword>
<protein>
    <submittedName>
        <fullName evidence="4">ADP-ribose diphosphatase</fullName>
    </submittedName>
</protein>
<organism evidence="4 5">
    <name type="scientific">Thioalbus denitrificans</name>
    <dbReference type="NCBI Taxonomy" id="547122"/>
    <lineage>
        <taxon>Bacteria</taxon>
        <taxon>Pseudomonadati</taxon>
        <taxon>Pseudomonadota</taxon>
        <taxon>Gammaproteobacteria</taxon>
        <taxon>Chromatiales</taxon>
        <taxon>Ectothiorhodospiraceae</taxon>
        <taxon>Thioalbus</taxon>
    </lineage>
</organism>
<dbReference type="GO" id="GO:0006753">
    <property type="term" value="P:nucleoside phosphate metabolic process"/>
    <property type="evidence" value="ECO:0007669"/>
    <property type="project" value="TreeGrafter"/>
</dbReference>
<dbReference type="Gene3D" id="3.90.79.10">
    <property type="entry name" value="Nucleoside Triphosphate Pyrophosphohydrolase"/>
    <property type="match status" value="1"/>
</dbReference>
<evidence type="ECO:0000313" key="4">
    <source>
        <dbReference type="EMBL" id="RCX33353.1"/>
    </source>
</evidence>
<comment type="cofactor">
    <cofactor evidence="1">
        <name>Mg(2+)</name>
        <dbReference type="ChEBI" id="CHEBI:18420"/>
    </cofactor>
</comment>
<dbReference type="RefSeq" id="WP_114278201.1">
    <property type="nucleotide sequence ID" value="NZ_QPJY01000001.1"/>
</dbReference>
<evidence type="ECO:0000256" key="1">
    <source>
        <dbReference type="ARBA" id="ARBA00001946"/>
    </source>
</evidence>
<dbReference type="PROSITE" id="PS00893">
    <property type="entry name" value="NUDIX_BOX"/>
    <property type="match status" value="1"/>
</dbReference>
<dbReference type="PROSITE" id="PS51462">
    <property type="entry name" value="NUDIX"/>
    <property type="match status" value="1"/>
</dbReference>
<feature type="domain" description="Nudix hydrolase" evidence="3">
    <location>
        <begin position="39"/>
        <end position="176"/>
    </location>
</feature>
<dbReference type="PANTHER" id="PTHR11839">
    <property type="entry name" value="UDP/ADP-SUGAR PYROPHOSPHATASE"/>
    <property type="match status" value="1"/>
</dbReference>
<evidence type="ECO:0000256" key="2">
    <source>
        <dbReference type="ARBA" id="ARBA00022801"/>
    </source>
</evidence>
<dbReference type="SUPFAM" id="SSF55811">
    <property type="entry name" value="Nudix"/>
    <property type="match status" value="1"/>
</dbReference>
<dbReference type="InterPro" id="IPR020084">
    <property type="entry name" value="NUDIX_hydrolase_CS"/>
</dbReference>
<dbReference type="EMBL" id="QPJY01000001">
    <property type="protein sequence ID" value="RCX33353.1"/>
    <property type="molecule type" value="Genomic_DNA"/>
</dbReference>
<dbReference type="GO" id="GO:0019144">
    <property type="term" value="F:ADP-sugar diphosphatase activity"/>
    <property type="evidence" value="ECO:0007669"/>
    <property type="project" value="TreeGrafter"/>
</dbReference>
<dbReference type="GO" id="GO:0005829">
    <property type="term" value="C:cytosol"/>
    <property type="evidence" value="ECO:0007669"/>
    <property type="project" value="TreeGrafter"/>
</dbReference>
<comment type="caution">
    <text evidence="4">The sequence shown here is derived from an EMBL/GenBank/DDBJ whole genome shotgun (WGS) entry which is preliminary data.</text>
</comment>